<dbReference type="PANTHER" id="PTHR23026">
    <property type="entry name" value="NADPH NITROREDUCTASE"/>
    <property type="match status" value="1"/>
</dbReference>
<dbReference type="Proteomes" id="UP000282106">
    <property type="component" value="Unassembled WGS sequence"/>
</dbReference>
<dbReference type="GO" id="GO:0016491">
    <property type="term" value="F:oxidoreductase activity"/>
    <property type="evidence" value="ECO:0007669"/>
    <property type="project" value="InterPro"/>
</dbReference>
<dbReference type="InterPro" id="IPR050627">
    <property type="entry name" value="Nitroreductase/BluB"/>
</dbReference>
<keyword evidence="4" id="KW-1185">Reference proteome</keyword>
<dbReference type="PANTHER" id="PTHR23026:SF123">
    <property type="entry name" value="NAD(P)H NITROREDUCTASE RV3131-RELATED"/>
    <property type="match status" value="1"/>
</dbReference>
<dbReference type="InParanoid" id="A0A3N0V527"/>
<dbReference type="AlphaFoldDB" id="A0A3N0V527"/>
<evidence type="ECO:0000313" key="3">
    <source>
        <dbReference type="EMBL" id="ROH87775.1"/>
    </source>
</evidence>
<evidence type="ECO:0000313" key="4">
    <source>
        <dbReference type="Proteomes" id="UP000282106"/>
    </source>
</evidence>
<feature type="compositionally biased region" description="Basic residues" evidence="1">
    <location>
        <begin position="95"/>
        <end position="111"/>
    </location>
</feature>
<feature type="domain" description="Nitroreductase" evidence="2">
    <location>
        <begin position="148"/>
        <end position="307"/>
    </location>
</feature>
<sequence length="328" mass="35436">MKIRYLPSVRAGRSRRLTQVKAWPGLGQQTAATPTAHRGFRHVPTQASSPQRRPGAGTDPRRTGPAGAPVQGRCQGPLVRTGNQLGQPEASPGRRPARRRRCRAQGRRRRQTAAGRAQGRLCRAEERAPQVSPTPPLRSPPMKLMEALKQRRAVREYLPDPVDPAVLAELVEAACLAPSHMNTQPWSFVVVSEPAAVARLGHSATEALRRSGHGAKWEHETTPDALGAEFNLFYRAPALVVVCATQTGGMAEMDCAMAAHSLMLAAENVGLGSCWVGSAQPWLASREGREALGLDADERPVAPIVIGAPAGEPLSPGRLKPQLRWIRR</sequence>
<reference evidence="3 4" key="1">
    <citation type="submission" date="2018-10" db="EMBL/GenBank/DDBJ databases">
        <authorList>
            <person name="Chen W.-M."/>
        </authorList>
    </citation>
    <scope>NUCLEOTIDE SEQUENCE [LARGE SCALE GENOMIC DNA]</scope>
    <source>
        <strain evidence="3 4">THS-13</strain>
    </source>
</reference>
<organism evidence="3 4">
    <name type="scientific">Stagnimonas aquatica</name>
    <dbReference type="NCBI Taxonomy" id="2689987"/>
    <lineage>
        <taxon>Bacteria</taxon>
        <taxon>Pseudomonadati</taxon>
        <taxon>Pseudomonadota</taxon>
        <taxon>Gammaproteobacteria</taxon>
        <taxon>Nevskiales</taxon>
        <taxon>Nevskiaceae</taxon>
        <taxon>Stagnimonas</taxon>
    </lineage>
</organism>
<proteinExistence type="predicted"/>
<name>A0A3N0V527_9GAMM</name>
<dbReference type="SUPFAM" id="SSF55469">
    <property type="entry name" value="FMN-dependent nitroreductase-like"/>
    <property type="match status" value="1"/>
</dbReference>
<dbReference type="InterPro" id="IPR000415">
    <property type="entry name" value="Nitroreductase-like"/>
</dbReference>
<evidence type="ECO:0000259" key="2">
    <source>
        <dbReference type="Pfam" id="PF00881"/>
    </source>
</evidence>
<accession>A0A3N0V527</accession>
<dbReference type="Pfam" id="PF00881">
    <property type="entry name" value="Nitroreductase"/>
    <property type="match status" value="1"/>
</dbReference>
<dbReference type="InterPro" id="IPR029479">
    <property type="entry name" value="Nitroreductase"/>
</dbReference>
<comment type="caution">
    <text evidence="3">The sequence shown here is derived from an EMBL/GenBank/DDBJ whole genome shotgun (WGS) entry which is preliminary data.</text>
</comment>
<feature type="region of interest" description="Disordered" evidence="1">
    <location>
        <begin position="22"/>
        <end position="141"/>
    </location>
</feature>
<gene>
    <name evidence="3" type="ORF">ED208_13750</name>
</gene>
<dbReference type="Gene3D" id="3.40.109.10">
    <property type="entry name" value="NADH Oxidase"/>
    <property type="match status" value="1"/>
</dbReference>
<dbReference type="CDD" id="cd02062">
    <property type="entry name" value="Nitro_FMN_reductase"/>
    <property type="match status" value="1"/>
</dbReference>
<protein>
    <recommendedName>
        <fullName evidence="2">Nitroreductase domain-containing protein</fullName>
    </recommendedName>
</protein>
<evidence type="ECO:0000256" key="1">
    <source>
        <dbReference type="SAM" id="MobiDB-lite"/>
    </source>
</evidence>
<dbReference type="EMBL" id="RJVO01000007">
    <property type="protein sequence ID" value="ROH87775.1"/>
    <property type="molecule type" value="Genomic_DNA"/>
</dbReference>